<reference evidence="3 4" key="1">
    <citation type="submission" date="2020-11" db="EMBL/GenBank/DDBJ databases">
        <authorList>
            <person name="Wallbank WR R."/>
            <person name="Pardo Diaz C."/>
            <person name="Kozak K."/>
            <person name="Martin S."/>
            <person name="Jiggins C."/>
            <person name="Moest M."/>
            <person name="Warren A I."/>
            <person name="Generalovic N T."/>
            <person name="Byers J.R.P. K."/>
            <person name="Montejo-Kovacevich G."/>
            <person name="Yen C E."/>
        </authorList>
    </citation>
    <scope>NUCLEOTIDE SEQUENCE [LARGE SCALE GENOMIC DNA]</scope>
</reference>
<evidence type="ECO:0000313" key="3">
    <source>
        <dbReference type="EMBL" id="CAD7087275.1"/>
    </source>
</evidence>
<gene>
    <name evidence="3" type="ORF">HERILL_LOCUS9992</name>
</gene>
<evidence type="ECO:0000256" key="1">
    <source>
        <dbReference type="SAM" id="Coils"/>
    </source>
</evidence>
<feature type="coiled-coil region" evidence="1">
    <location>
        <begin position="8"/>
        <end position="35"/>
    </location>
</feature>
<keyword evidence="4" id="KW-1185">Reference proteome</keyword>
<proteinExistence type="predicted"/>
<evidence type="ECO:0008006" key="5">
    <source>
        <dbReference type="Google" id="ProtNLM"/>
    </source>
</evidence>
<organism evidence="3 4">
    <name type="scientific">Hermetia illucens</name>
    <name type="common">Black soldier fly</name>
    <dbReference type="NCBI Taxonomy" id="343691"/>
    <lineage>
        <taxon>Eukaryota</taxon>
        <taxon>Metazoa</taxon>
        <taxon>Ecdysozoa</taxon>
        <taxon>Arthropoda</taxon>
        <taxon>Hexapoda</taxon>
        <taxon>Insecta</taxon>
        <taxon>Pterygota</taxon>
        <taxon>Neoptera</taxon>
        <taxon>Endopterygota</taxon>
        <taxon>Diptera</taxon>
        <taxon>Brachycera</taxon>
        <taxon>Stratiomyomorpha</taxon>
        <taxon>Stratiomyidae</taxon>
        <taxon>Hermetiinae</taxon>
        <taxon>Hermetia</taxon>
    </lineage>
</organism>
<feature type="compositionally biased region" description="Polar residues" evidence="2">
    <location>
        <begin position="153"/>
        <end position="182"/>
    </location>
</feature>
<dbReference type="EMBL" id="LR899012">
    <property type="protein sequence ID" value="CAD7087275.1"/>
    <property type="molecule type" value="Genomic_DNA"/>
</dbReference>
<evidence type="ECO:0000313" key="4">
    <source>
        <dbReference type="Proteomes" id="UP000594454"/>
    </source>
</evidence>
<keyword evidence="1" id="KW-0175">Coiled coil</keyword>
<dbReference type="AlphaFoldDB" id="A0A7R8UVE9"/>
<feature type="compositionally biased region" description="Low complexity" evidence="2">
    <location>
        <begin position="81"/>
        <end position="90"/>
    </location>
</feature>
<feature type="compositionally biased region" description="Low complexity" evidence="2">
    <location>
        <begin position="107"/>
        <end position="142"/>
    </location>
</feature>
<protein>
    <recommendedName>
        <fullName evidence="5">Transposase domain-containing protein</fullName>
    </recommendedName>
</protein>
<dbReference type="Proteomes" id="UP000594454">
    <property type="component" value="Chromosome 4"/>
</dbReference>
<sequence>MDSPEPPSSDEENVIAALTNQLTEARKELAWLKHRTRKLEALFGIAPDEEIPSPATHNATISETVATLKKDTTPTHVTMTAIATASTSKKSSAHPDAPTPAEAYMRTTPAPATQPTIPAPKNASPATSPSTQTPRQSTSSRPATKPDNPPATPSQRPATTSTRRQQVATPPARQTLNTEQTTKLQKVKELLKDREKVVLDIGIDGLPLYKSSNKGVWPILGKVVNENAIKVFLIGTYLGPSKPNSLKHYLLDFVTEVNNLTQNGVEINGRILRFEIRAFICDAPAKAFICGTVGHTALNGCIRCTQKGKSIEGVTTFQTEVGEIVTDNHFSERIFPEIHKKCFRNIKTPLEKIGVRMISQFPLDVMHLLDLGIIRKILIQLFENKTAYKICKEKKKKISDHLVSLRPFIPKEFSRKPRSILSELQRFKATEFRQFGLHTGIVVLKDNVHVDLYYHFLLLYCFYRLLLCPKNYRLNIANIQEMINYFVQNFPVVYGQNSVTYNVHSLLHLPDSVREHGIVSDYSEYNFENYLQILKKYIKKPSGILQQINNKQRHEIPILHPTTPNFKSKNGKIISYSCSLYYLSLHEPNCYCAINPYIPIKLTGFIKENGMMMLTGKRFKNLSDFFTEPVSSKNILGVCLADKELSNDEEKFEIKDINCKLIILPWHKEN</sequence>
<dbReference type="InParanoid" id="A0A7R8UVE9"/>
<feature type="region of interest" description="Disordered" evidence="2">
    <location>
        <begin position="81"/>
        <end position="182"/>
    </location>
</feature>
<accession>A0A7R8UVE9</accession>
<evidence type="ECO:0000256" key="2">
    <source>
        <dbReference type="SAM" id="MobiDB-lite"/>
    </source>
</evidence>
<dbReference type="PANTHER" id="PTHR33053:SF25">
    <property type="entry name" value="TRANSPOSASE DOMAIN-CONTAINING PROTEIN"/>
    <property type="match status" value="1"/>
</dbReference>
<dbReference type="PANTHER" id="PTHR33053">
    <property type="entry name" value="PROTEIN, PUTATIVE-RELATED"/>
    <property type="match status" value="1"/>
</dbReference>
<name>A0A7R8UVE9_HERIL</name>